<reference evidence="16" key="1">
    <citation type="submission" date="2022-11" db="UniProtKB">
        <authorList>
            <consortium name="EnsemblMetazoa"/>
        </authorList>
    </citation>
    <scope>IDENTIFICATION</scope>
</reference>
<comment type="function">
    <text evidence="13">Transaminase involved in tyrosine breakdown. Converts tyrosine to p-hydroxyphenylpyruvate.</text>
</comment>
<dbReference type="InterPro" id="IPR015422">
    <property type="entry name" value="PyrdxlP-dep_Trfase_small"/>
</dbReference>
<dbReference type="EC" id="2.6.1.5" evidence="5 13"/>
<evidence type="ECO:0000256" key="13">
    <source>
        <dbReference type="PIRNR" id="PIRNR000517"/>
    </source>
</evidence>
<accession>A0A914BR89</accession>
<evidence type="ECO:0000256" key="3">
    <source>
        <dbReference type="ARBA" id="ARBA00007441"/>
    </source>
</evidence>
<dbReference type="NCBIfam" id="TIGR01264">
    <property type="entry name" value="tyr_amTase_E"/>
    <property type="match status" value="1"/>
</dbReference>
<dbReference type="EnsemblMetazoa" id="XM_038222552.1">
    <property type="protein sequence ID" value="XP_038078480.1"/>
    <property type="gene ID" value="LOC119745887"/>
</dbReference>
<sequence>MAELPNGKRSKWTVRASDMANRTHNPIRAIVDGLKLEPNPDKDFIALSLGDPTLFGNLSICEEMRETVCDVVNGMKSNGYGPALGLEFARAAVAKQFSIPESPLTSKDVVLGCGCSGAIEMALLVLANPGDNVLVPWPGFSIYRTLAGSYQFEARGYKLLPEKSWEADLEHMESLIDEKTACIVVNSPSNPCGGVFTKEHLQDICAIAERYHLPILSDEVYAGMVFPGHTFHSVASIAKNVPVLTCGGLAKRYLVPGWRLGWILIHDPMDAFKEEVRQGLMNLATRILGPCTLVQAAIPKIFTDTPSEFYTKSMDVFQANAELIYDALSHIPGLFPVMPCGAMYFMFGIDMDKFVGFNDDMEFVTKLVEEESVFCLPGKCFEYPNFVRIVTSLPKEKTVAAVERIKDFCARHYCGSADMAEGNGIK</sequence>
<keyword evidence="9" id="KW-0828">Tyrosine catabolism</keyword>
<dbReference type="NCBIfam" id="TIGR01265">
    <property type="entry name" value="tyr_nico_aTase"/>
    <property type="match status" value="1"/>
</dbReference>
<evidence type="ECO:0000256" key="8">
    <source>
        <dbReference type="ARBA" id="ARBA00022679"/>
    </source>
</evidence>
<dbReference type="CTD" id="6898"/>
<comment type="subunit">
    <text evidence="4 13">Homodimer.</text>
</comment>
<dbReference type="PANTHER" id="PTHR45744">
    <property type="entry name" value="TYROSINE AMINOTRANSFERASE"/>
    <property type="match status" value="1"/>
</dbReference>
<keyword evidence="11" id="KW-0585">Phenylalanine catabolism</keyword>
<dbReference type="PRINTS" id="PR00753">
    <property type="entry name" value="ACCSYNTHASE"/>
</dbReference>
<evidence type="ECO:0000256" key="14">
    <source>
        <dbReference type="PIRSR" id="PIRSR000517-1"/>
    </source>
</evidence>
<evidence type="ECO:0000256" key="9">
    <source>
        <dbReference type="ARBA" id="ARBA00022878"/>
    </source>
</evidence>
<dbReference type="Gene3D" id="3.40.640.10">
    <property type="entry name" value="Type I PLP-dependent aspartate aminotransferase-like (Major domain)"/>
    <property type="match status" value="1"/>
</dbReference>
<dbReference type="InterPro" id="IPR015421">
    <property type="entry name" value="PyrdxlP-dep_Trfase_major"/>
</dbReference>
<comment type="cofactor">
    <cofactor evidence="1 13 14">
        <name>pyridoxal 5'-phosphate</name>
        <dbReference type="ChEBI" id="CHEBI:597326"/>
    </cofactor>
</comment>
<evidence type="ECO:0000256" key="4">
    <source>
        <dbReference type="ARBA" id="ARBA00011738"/>
    </source>
</evidence>
<protein>
    <recommendedName>
        <fullName evidence="6 13">Tyrosine aminotransferase</fullName>
        <shortName evidence="13">TAT</shortName>
        <ecNumber evidence="5 13">2.6.1.5</ecNumber>
    </recommendedName>
</protein>
<proteinExistence type="inferred from homology"/>
<keyword evidence="10 13" id="KW-0663">Pyridoxal phosphate</keyword>
<dbReference type="OrthoDB" id="7042322at2759"/>
<comment type="pathway">
    <text evidence="2 13">Amino-acid degradation; L-phenylalanine degradation; acetoacetate and fumarate from L-phenylalanine: step 2/6.</text>
</comment>
<dbReference type="Proteomes" id="UP000887568">
    <property type="component" value="Unplaced"/>
</dbReference>
<dbReference type="GeneID" id="119745887"/>
<dbReference type="InterPro" id="IPR004838">
    <property type="entry name" value="NHTrfase_class1_PyrdxlP-BS"/>
</dbReference>
<evidence type="ECO:0000256" key="5">
    <source>
        <dbReference type="ARBA" id="ARBA00012749"/>
    </source>
</evidence>
<dbReference type="InterPro" id="IPR004839">
    <property type="entry name" value="Aminotransferase_I/II_large"/>
</dbReference>
<dbReference type="GO" id="GO:0006572">
    <property type="term" value="P:L-tyrosine catabolic process"/>
    <property type="evidence" value="ECO:0007669"/>
    <property type="project" value="UniProtKB-KW"/>
</dbReference>
<evidence type="ECO:0000256" key="2">
    <source>
        <dbReference type="ARBA" id="ARBA00005203"/>
    </source>
</evidence>
<dbReference type="Pfam" id="PF00155">
    <property type="entry name" value="Aminotran_1_2"/>
    <property type="match status" value="1"/>
</dbReference>
<dbReference type="AlphaFoldDB" id="A0A914BR89"/>
<evidence type="ECO:0000256" key="11">
    <source>
        <dbReference type="ARBA" id="ARBA00023232"/>
    </source>
</evidence>
<dbReference type="InterPro" id="IPR005958">
    <property type="entry name" value="TyrNic_aminoTrfase"/>
</dbReference>
<organism evidence="16 17">
    <name type="scientific">Patiria miniata</name>
    <name type="common">Bat star</name>
    <name type="synonym">Asterina miniata</name>
    <dbReference type="NCBI Taxonomy" id="46514"/>
    <lineage>
        <taxon>Eukaryota</taxon>
        <taxon>Metazoa</taxon>
        <taxon>Echinodermata</taxon>
        <taxon>Eleutherozoa</taxon>
        <taxon>Asterozoa</taxon>
        <taxon>Asteroidea</taxon>
        <taxon>Valvatacea</taxon>
        <taxon>Valvatida</taxon>
        <taxon>Asterinidae</taxon>
        <taxon>Patiria</taxon>
    </lineage>
</organism>
<evidence type="ECO:0000256" key="6">
    <source>
        <dbReference type="ARBA" id="ARBA00015959"/>
    </source>
</evidence>
<evidence type="ECO:0000259" key="15">
    <source>
        <dbReference type="Pfam" id="PF00155"/>
    </source>
</evidence>
<dbReference type="InterPro" id="IPR005957">
    <property type="entry name" value="Tyrosine_aminoTrfase"/>
</dbReference>
<dbReference type="InterPro" id="IPR015424">
    <property type="entry name" value="PyrdxlP-dep_Trfase"/>
</dbReference>
<comment type="catalytic activity">
    <reaction evidence="12 13">
        <text>L-tyrosine + 2-oxoglutarate = 3-(4-hydroxyphenyl)pyruvate + L-glutamate</text>
        <dbReference type="Rhea" id="RHEA:15093"/>
        <dbReference type="ChEBI" id="CHEBI:16810"/>
        <dbReference type="ChEBI" id="CHEBI:29985"/>
        <dbReference type="ChEBI" id="CHEBI:36242"/>
        <dbReference type="ChEBI" id="CHEBI:58315"/>
        <dbReference type="EC" id="2.6.1.5"/>
    </reaction>
</comment>
<dbReference type="RefSeq" id="XP_038078480.1">
    <property type="nucleotide sequence ID" value="XM_038222552.1"/>
</dbReference>
<name>A0A914BR89_PATMI</name>
<dbReference type="GO" id="GO:0004838">
    <property type="term" value="F:L-tyrosine-2-oxoglutarate transaminase activity"/>
    <property type="evidence" value="ECO:0007669"/>
    <property type="project" value="UniProtKB-UniRule"/>
</dbReference>
<feature type="modified residue" description="N6-(pyridoxal phosphate)lysine" evidence="14">
    <location>
        <position position="251"/>
    </location>
</feature>
<dbReference type="CDD" id="cd00609">
    <property type="entry name" value="AAT_like"/>
    <property type="match status" value="1"/>
</dbReference>
<evidence type="ECO:0000313" key="16">
    <source>
        <dbReference type="EnsemblMetazoa" id="XP_038078480.1"/>
    </source>
</evidence>
<evidence type="ECO:0000256" key="10">
    <source>
        <dbReference type="ARBA" id="ARBA00022898"/>
    </source>
</evidence>
<evidence type="ECO:0000256" key="1">
    <source>
        <dbReference type="ARBA" id="ARBA00001933"/>
    </source>
</evidence>
<dbReference type="GO" id="GO:0030170">
    <property type="term" value="F:pyridoxal phosphate binding"/>
    <property type="evidence" value="ECO:0007669"/>
    <property type="project" value="InterPro"/>
</dbReference>
<dbReference type="PROSITE" id="PS00105">
    <property type="entry name" value="AA_TRANSFER_CLASS_1"/>
    <property type="match status" value="1"/>
</dbReference>
<keyword evidence="17" id="KW-1185">Reference proteome</keyword>
<evidence type="ECO:0000256" key="12">
    <source>
        <dbReference type="ARBA" id="ARBA00047798"/>
    </source>
</evidence>
<dbReference type="FunFam" id="3.40.640.10:FF:000048">
    <property type="entry name" value="tyrosine aminotransferase"/>
    <property type="match status" value="1"/>
</dbReference>
<dbReference type="GO" id="GO:0006559">
    <property type="term" value="P:L-phenylalanine catabolic process"/>
    <property type="evidence" value="ECO:0007669"/>
    <property type="project" value="UniProtKB-UniRule"/>
</dbReference>
<evidence type="ECO:0000313" key="17">
    <source>
        <dbReference type="Proteomes" id="UP000887568"/>
    </source>
</evidence>
<dbReference type="PIRSF" id="PIRSF000517">
    <property type="entry name" value="Tyr_transaminase"/>
    <property type="match status" value="1"/>
</dbReference>
<comment type="similarity">
    <text evidence="3 13">Belongs to the class-I pyridoxal-phosphate-dependent aminotransferase family.</text>
</comment>
<dbReference type="SUPFAM" id="SSF53383">
    <property type="entry name" value="PLP-dependent transferases"/>
    <property type="match status" value="1"/>
</dbReference>
<evidence type="ECO:0000256" key="7">
    <source>
        <dbReference type="ARBA" id="ARBA00022576"/>
    </source>
</evidence>
<dbReference type="PANTHER" id="PTHR45744:SF2">
    <property type="entry name" value="TYROSINE AMINOTRANSFERASE"/>
    <property type="match status" value="1"/>
</dbReference>
<dbReference type="Gene3D" id="3.90.1150.10">
    <property type="entry name" value="Aspartate Aminotransferase, domain 1"/>
    <property type="match status" value="1"/>
</dbReference>
<keyword evidence="7" id="KW-0032">Aminotransferase</keyword>
<keyword evidence="8" id="KW-0808">Transferase</keyword>
<feature type="domain" description="Aminotransferase class I/classII large" evidence="15">
    <location>
        <begin position="43"/>
        <end position="405"/>
    </location>
</feature>
<dbReference type="OMA" id="CALDLCI"/>